<organism evidence="2 3">
    <name type="scientific">Fusarium mundagurra</name>
    <dbReference type="NCBI Taxonomy" id="1567541"/>
    <lineage>
        <taxon>Eukaryota</taxon>
        <taxon>Fungi</taxon>
        <taxon>Dikarya</taxon>
        <taxon>Ascomycota</taxon>
        <taxon>Pezizomycotina</taxon>
        <taxon>Sordariomycetes</taxon>
        <taxon>Hypocreomycetidae</taxon>
        <taxon>Hypocreales</taxon>
        <taxon>Nectriaceae</taxon>
        <taxon>Fusarium</taxon>
        <taxon>Fusarium fujikuroi species complex</taxon>
    </lineage>
</organism>
<evidence type="ECO:0000256" key="1">
    <source>
        <dbReference type="SAM" id="MobiDB-lite"/>
    </source>
</evidence>
<dbReference type="Proteomes" id="UP000544331">
    <property type="component" value="Unassembled WGS sequence"/>
</dbReference>
<reference evidence="2 3" key="1">
    <citation type="submission" date="2020-05" db="EMBL/GenBank/DDBJ databases">
        <title>Identification and distribution of gene clusters putatively required for synthesis of sphingolipid metabolism inhibitors in phylogenetically diverse species of the filamentous fungus Fusarium.</title>
        <authorList>
            <person name="Kim H.-S."/>
            <person name="Busman M."/>
            <person name="Brown D.W."/>
            <person name="Divon H."/>
            <person name="Uhlig S."/>
            <person name="Proctor R.H."/>
        </authorList>
    </citation>
    <scope>NUCLEOTIDE SEQUENCE [LARGE SCALE GENOMIC DNA]</scope>
    <source>
        <strain evidence="2 3">NRRL 66235</strain>
    </source>
</reference>
<proteinExistence type="predicted"/>
<feature type="region of interest" description="Disordered" evidence="1">
    <location>
        <begin position="17"/>
        <end position="36"/>
    </location>
</feature>
<dbReference type="EMBL" id="JAAOAN010000173">
    <property type="protein sequence ID" value="KAF5718132.1"/>
    <property type="molecule type" value="Genomic_DNA"/>
</dbReference>
<evidence type="ECO:0000313" key="3">
    <source>
        <dbReference type="Proteomes" id="UP000544331"/>
    </source>
</evidence>
<name>A0A8H5YTD7_9HYPO</name>
<keyword evidence="3" id="KW-1185">Reference proteome</keyword>
<accession>A0A8H5YTD7</accession>
<dbReference type="OrthoDB" id="302966at2759"/>
<gene>
    <name evidence="2" type="ORF">FMUND_5424</name>
</gene>
<comment type="caution">
    <text evidence="2">The sequence shown here is derived from an EMBL/GenBank/DDBJ whole genome shotgun (WGS) entry which is preliminary data.</text>
</comment>
<protein>
    <submittedName>
        <fullName evidence="2">Uncharacterized protein</fullName>
    </submittedName>
</protein>
<evidence type="ECO:0000313" key="2">
    <source>
        <dbReference type="EMBL" id="KAF5718132.1"/>
    </source>
</evidence>
<sequence>MQPVASRERCTRATVTFDKASNTWTPPDDPGAGGHRDNKYLALAKRLVQTVHDVLGRTRGGVSRLPGATDAEPLKGGLRIGKERATGSDGDGQYHHYLTLWMFALNRLSWAIHDPSFNDLAIQLAKAIHPKSCFQSPSGLKMIWKILMDMDKVLVLTEGHLDAATGFVVFGMLQETAVQQGRKDPLLKQEISEYEKLMHQKGSMYPSGGPLDLGTGLWICHFYPHEEWSQTFIGKP</sequence>
<dbReference type="AlphaFoldDB" id="A0A8H5YTD7"/>